<gene>
    <name evidence="1" type="ORF">IWX90DRAFT_308112</name>
</gene>
<dbReference type="EMBL" id="JBBWUH010000008">
    <property type="protein sequence ID" value="KAK8159697.1"/>
    <property type="molecule type" value="Genomic_DNA"/>
</dbReference>
<accession>A0ABR1XM23</accession>
<protein>
    <submittedName>
        <fullName evidence="1">Uncharacterized protein</fullName>
    </submittedName>
</protein>
<reference evidence="1 2" key="1">
    <citation type="journal article" date="2022" name="G3 (Bethesda)">
        <title>Enemy or ally: a genomic approach to elucidate the lifestyle of Phyllosticta citrichinaensis.</title>
        <authorList>
            <person name="Buijs V.A."/>
            <person name="Groenewald J.Z."/>
            <person name="Haridas S."/>
            <person name="LaButti K.M."/>
            <person name="Lipzen A."/>
            <person name="Martin F.M."/>
            <person name="Barry K."/>
            <person name="Grigoriev I.V."/>
            <person name="Crous P.W."/>
            <person name="Seidl M.F."/>
        </authorList>
    </citation>
    <scope>NUCLEOTIDE SEQUENCE [LARGE SCALE GENOMIC DNA]</scope>
    <source>
        <strain evidence="1 2">CBS 129764</strain>
    </source>
</reference>
<evidence type="ECO:0000313" key="2">
    <source>
        <dbReference type="Proteomes" id="UP001456524"/>
    </source>
</evidence>
<dbReference type="Proteomes" id="UP001456524">
    <property type="component" value="Unassembled WGS sequence"/>
</dbReference>
<name>A0ABR1XM23_9PEZI</name>
<sequence>MGHMDHEPGRGWHRLLAKVRKRVELSGIGLVFWWLDFISGRFTARANTSHGPRGLHRRYVCLHLSSTSPHPSTNIARFSRRDYEAAKRTSHLRAASNSHTLRLQLFRALSLDRPLQPRLSFSSNWVPQPPSCAVSQSVTLEYHLTNFQEARRQERLESRCEELHHDLFIQHQPRRWIVIAFPGTVRRPNRHLKMEDYCGTSSEAKTKTTSAILREPRETICWKW</sequence>
<proteinExistence type="predicted"/>
<organism evidence="1 2">
    <name type="scientific">Phyllosticta citrichinensis</name>
    <dbReference type="NCBI Taxonomy" id="1130410"/>
    <lineage>
        <taxon>Eukaryota</taxon>
        <taxon>Fungi</taxon>
        <taxon>Dikarya</taxon>
        <taxon>Ascomycota</taxon>
        <taxon>Pezizomycotina</taxon>
        <taxon>Dothideomycetes</taxon>
        <taxon>Dothideomycetes incertae sedis</taxon>
        <taxon>Botryosphaeriales</taxon>
        <taxon>Phyllostictaceae</taxon>
        <taxon>Phyllosticta</taxon>
    </lineage>
</organism>
<keyword evidence="2" id="KW-1185">Reference proteome</keyword>
<comment type="caution">
    <text evidence="1">The sequence shown here is derived from an EMBL/GenBank/DDBJ whole genome shotgun (WGS) entry which is preliminary data.</text>
</comment>
<evidence type="ECO:0000313" key="1">
    <source>
        <dbReference type="EMBL" id="KAK8159697.1"/>
    </source>
</evidence>